<dbReference type="GO" id="GO:0016829">
    <property type="term" value="F:lyase activity"/>
    <property type="evidence" value="ECO:0007669"/>
    <property type="project" value="UniProtKB-KW"/>
</dbReference>
<feature type="domain" description="Pectate lyase" evidence="2">
    <location>
        <begin position="5"/>
        <end position="75"/>
    </location>
</feature>
<feature type="non-terminal residue" evidence="3">
    <location>
        <position position="76"/>
    </location>
</feature>
<keyword evidence="1" id="KW-0456">Lyase</keyword>
<accession>A0A3M2YXV5</accession>
<protein>
    <submittedName>
        <fullName evidence="3">Type III helper protein HopAK1</fullName>
    </submittedName>
</protein>
<dbReference type="InterPro" id="IPR002022">
    <property type="entry name" value="Pec_lyase"/>
</dbReference>
<gene>
    <name evidence="3" type="ORF">APX70_08187</name>
</gene>
<evidence type="ECO:0000256" key="1">
    <source>
        <dbReference type="ARBA" id="ARBA00023239"/>
    </source>
</evidence>
<dbReference type="InterPro" id="IPR011050">
    <property type="entry name" value="Pectin_lyase_fold/virulence"/>
</dbReference>
<name>A0A3M2YXV5_PSEYM</name>
<comment type="caution">
    <text evidence="3">The sequence shown here is derived from an EMBL/GenBank/DDBJ whole genome shotgun (WGS) entry which is preliminary data.</text>
</comment>
<evidence type="ECO:0000313" key="3">
    <source>
        <dbReference type="EMBL" id="RML80385.1"/>
    </source>
</evidence>
<evidence type="ECO:0000313" key="4">
    <source>
        <dbReference type="Proteomes" id="UP000282378"/>
    </source>
</evidence>
<dbReference type="Proteomes" id="UP000282378">
    <property type="component" value="Unassembled WGS sequence"/>
</dbReference>
<dbReference type="Pfam" id="PF00544">
    <property type="entry name" value="Pectate_lyase_4"/>
    <property type="match status" value="1"/>
</dbReference>
<dbReference type="AlphaFoldDB" id="A0A3M2YXV5"/>
<dbReference type="InterPro" id="IPR012334">
    <property type="entry name" value="Pectin_lyas_fold"/>
</dbReference>
<sequence length="76" mass="8499">MSADSKVSINFGANKTLLGTDKGNTLHNIYLASGKTASNDIFQNLNFNHDARYRENGDMQMFISSGQKYWIDHITA</sequence>
<reference evidence="3 4" key="1">
    <citation type="submission" date="2018-08" db="EMBL/GenBank/DDBJ databases">
        <title>Recombination of ecologically and evolutionarily significant loci maintains genetic cohesion in the Pseudomonas syringae species complex.</title>
        <authorList>
            <person name="Dillon M."/>
            <person name="Thakur S."/>
            <person name="Almeida R.N.D."/>
            <person name="Weir B.S."/>
            <person name="Guttman D.S."/>
        </authorList>
    </citation>
    <scope>NUCLEOTIDE SEQUENCE [LARGE SCALE GENOMIC DNA]</scope>
    <source>
        <strain evidence="3 4">88_10</strain>
    </source>
</reference>
<proteinExistence type="predicted"/>
<dbReference type="EMBL" id="RBNL01002106">
    <property type="protein sequence ID" value="RML80385.1"/>
    <property type="molecule type" value="Genomic_DNA"/>
</dbReference>
<dbReference type="SUPFAM" id="SSF51126">
    <property type="entry name" value="Pectin lyase-like"/>
    <property type="match status" value="1"/>
</dbReference>
<organism evidence="3 4">
    <name type="scientific">Pseudomonas syringae pv. maculicola</name>
    <dbReference type="NCBI Taxonomy" id="59511"/>
    <lineage>
        <taxon>Bacteria</taxon>
        <taxon>Pseudomonadati</taxon>
        <taxon>Pseudomonadota</taxon>
        <taxon>Gammaproteobacteria</taxon>
        <taxon>Pseudomonadales</taxon>
        <taxon>Pseudomonadaceae</taxon>
        <taxon>Pseudomonas</taxon>
    </lineage>
</organism>
<evidence type="ECO:0000259" key="2">
    <source>
        <dbReference type="Pfam" id="PF00544"/>
    </source>
</evidence>
<dbReference type="Gene3D" id="2.160.20.10">
    <property type="entry name" value="Single-stranded right-handed beta-helix, Pectin lyase-like"/>
    <property type="match status" value="1"/>
</dbReference>